<dbReference type="Pfam" id="PF04972">
    <property type="entry name" value="BON"/>
    <property type="match status" value="1"/>
</dbReference>
<dbReference type="RefSeq" id="WP_075975012.1">
    <property type="nucleotide sequence ID" value="NZ_MKQR01000011.1"/>
</dbReference>
<evidence type="ECO:0000313" key="3">
    <source>
        <dbReference type="EMBL" id="OLR93310.1"/>
    </source>
</evidence>
<reference evidence="3 4" key="1">
    <citation type="submission" date="2016-10" db="EMBL/GenBank/DDBJ databases">
        <title>The Draft Genome Sequence of Actinokineospora bangkokensis 44EHWT reveals the biosynthetic pathway of antifungal compounds Thailandins with unusual extender unit butylmalonyl-CoA.</title>
        <authorList>
            <person name="Greule A."/>
            <person name="Intra B."/>
            <person name="Flemming S."/>
            <person name="Rommel M.G."/>
            <person name="Panbangred W."/>
            <person name="Bechthold A."/>
        </authorList>
    </citation>
    <scope>NUCLEOTIDE SEQUENCE [LARGE SCALE GENOMIC DNA]</scope>
    <source>
        <strain evidence="3 4">44EHW</strain>
    </source>
</reference>
<name>A0A1Q9LMQ7_9PSEU</name>
<dbReference type="Proteomes" id="UP000186040">
    <property type="component" value="Unassembled WGS sequence"/>
</dbReference>
<dbReference type="EMBL" id="MKQR01000011">
    <property type="protein sequence ID" value="OLR93310.1"/>
    <property type="molecule type" value="Genomic_DNA"/>
</dbReference>
<evidence type="ECO:0000256" key="1">
    <source>
        <dbReference type="SAM" id="MobiDB-lite"/>
    </source>
</evidence>
<evidence type="ECO:0000313" key="4">
    <source>
        <dbReference type="Proteomes" id="UP000186040"/>
    </source>
</evidence>
<keyword evidence="4" id="KW-1185">Reference proteome</keyword>
<comment type="caution">
    <text evidence="3">The sequence shown here is derived from an EMBL/GenBank/DDBJ whole genome shotgun (WGS) entry which is preliminary data.</text>
</comment>
<feature type="region of interest" description="Disordered" evidence="1">
    <location>
        <begin position="70"/>
        <end position="89"/>
    </location>
</feature>
<dbReference type="Gene3D" id="3.30.1340.30">
    <property type="match status" value="1"/>
</dbReference>
<proteinExistence type="predicted"/>
<evidence type="ECO:0000259" key="2">
    <source>
        <dbReference type="PROSITE" id="PS50914"/>
    </source>
</evidence>
<dbReference type="InterPro" id="IPR007055">
    <property type="entry name" value="BON_dom"/>
</dbReference>
<accession>A0A1Q9LMQ7</accession>
<feature type="compositionally biased region" description="Basic and acidic residues" evidence="1">
    <location>
        <begin position="72"/>
        <end position="89"/>
    </location>
</feature>
<dbReference type="PROSITE" id="PS50914">
    <property type="entry name" value="BON"/>
    <property type="match status" value="1"/>
</dbReference>
<dbReference type="AlphaFoldDB" id="A0A1Q9LMQ7"/>
<organism evidence="3 4">
    <name type="scientific">Actinokineospora bangkokensis</name>
    <dbReference type="NCBI Taxonomy" id="1193682"/>
    <lineage>
        <taxon>Bacteria</taxon>
        <taxon>Bacillati</taxon>
        <taxon>Actinomycetota</taxon>
        <taxon>Actinomycetes</taxon>
        <taxon>Pseudonocardiales</taxon>
        <taxon>Pseudonocardiaceae</taxon>
        <taxon>Actinokineospora</taxon>
    </lineage>
</organism>
<feature type="domain" description="BON" evidence="2">
    <location>
        <begin position="10"/>
        <end position="78"/>
    </location>
</feature>
<protein>
    <submittedName>
        <fullName evidence="3">Phospholipid-binding protein</fullName>
    </submittedName>
</protein>
<dbReference type="STRING" id="1193682.BJP25_17700"/>
<gene>
    <name evidence="3" type="ORF">BJP25_17700</name>
</gene>
<sequence length="89" mass="10005">MSEQVPRDDSPQYLVARLRRALAEDPRTAEMGVRVHVNADRVHLSGEVATAQRRSDLDAVLADEAPGLQVHNDVRVSDTREPAHREELR</sequence>